<dbReference type="CDD" id="cd14845">
    <property type="entry name" value="L-Ala-D-Glu_peptidase_like"/>
    <property type="match status" value="1"/>
</dbReference>
<dbReference type="InterPro" id="IPR036365">
    <property type="entry name" value="PGBD-like_sf"/>
</dbReference>
<dbReference type="GO" id="GO:0008233">
    <property type="term" value="F:peptidase activity"/>
    <property type="evidence" value="ECO:0007669"/>
    <property type="project" value="InterPro"/>
</dbReference>
<dbReference type="InterPro" id="IPR002477">
    <property type="entry name" value="Peptidoglycan-bd-like"/>
</dbReference>
<name>A0A0V8QIE1_9FIRM</name>
<dbReference type="AlphaFoldDB" id="A0A0V8QIE1"/>
<dbReference type="InterPro" id="IPR009045">
    <property type="entry name" value="Zn_M74/Hedgehog-like"/>
</dbReference>
<evidence type="ECO:0000313" key="3">
    <source>
        <dbReference type="EMBL" id="KSV60320.1"/>
    </source>
</evidence>
<dbReference type="SUPFAM" id="SSF55166">
    <property type="entry name" value="Hedgehog/DD-peptidase"/>
    <property type="match status" value="1"/>
</dbReference>
<evidence type="ECO:0000259" key="1">
    <source>
        <dbReference type="Pfam" id="PF01471"/>
    </source>
</evidence>
<gene>
    <name evidence="3" type="ORF">ASU35_06095</name>
</gene>
<sequence length="220" mass="24596">MSTAQCRDISKLNKLVKVQLELALFDLRQQGVNPLVVETIRTRERQHMLYGQGRTAAQCKAAGVPVGYATPGKGKVTWTLNSIHISGCAVDVVPQRQVNGRMTAIWNTKDKDTQKIIKTMVKYGFEAGANWTSSPDSPHFQVKGVAGEYYRQGNTNKFVTLAIQKALNKALNLKGAERTDEDGDWGNDTTQKVNMFRKMMGWKQTGKLGEKALKKLFEYL</sequence>
<keyword evidence="4" id="KW-1185">Reference proteome</keyword>
<evidence type="ECO:0008006" key="5">
    <source>
        <dbReference type="Google" id="ProtNLM"/>
    </source>
</evidence>
<evidence type="ECO:0000313" key="4">
    <source>
        <dbReference type="Proteomes" id="UP000054874"/>
    </source>
</evidence>
<dbReference type="OrthoDB" id="1851050at2"/>
<dbReference type="RefSeq" id="WP_058351521.1">
    <property type="nucleotide sequence ID" value="NZ_CABMMD010000024.1"/>
</dbReference>
<dbReference type="InterPro" id="IPR036366">
    <property type="entry name" value="PGBDSf"/>
</dbReference>
<dbReference type="InterPro" id="IPR039561">
    <property type="entry name" value="Peptidase_M15C"/>
</dbReference>
<dbReference type="Gene3D" id="1.10.101.10">
    <property type="entry name" value="PGBD-like superfamily/PGBD"/>
    <property type="match status" value="1"/>
</dbReference>
<proteinExistence type="predicted"/>
<reference evidence="3 4" key="1">
    <citation type="submission" date="2015-11" db="EMBL/GenBank/DDBJ databases">
        <title>Butyribacter intestini gen. nov., sp. nov., a butyric acid-producing bacterium of the family Lachnospiraceae isolated from the human faeces.</title>
        <authorList>
            <person name="Zou Y."/>
            <person name="Xue W."/>
            <person name="Luo G."/>
            <person name="Lv M."/>
        </authorList>
    </citation>
    <scope>NUCLEOTIDE SEQUENCE [LARGE SCALE GENOMIC DNA]</scope>
    <source>
        <strain evidence="3 4">ACET-33324</strain>
    </source>
</reference>
<dbReference type="Pfam" id="PF13539">
    <property type="entry name" value="Peptidase_M15_4"/>
    <property type="match status" value="1"/>
</dbReference>
<accession>A0A0V8QIE1</accession>
<dbReference type="Proteomes" id="UP000054874">
    <property type="component" value="Unassembled WGS sequence"/>
</dbReference>
<feature type="domain" description="Peptidoglycan binding-like" evidence="1">
    <location>
        <begin position="162"/>
        <end position="216"/>
    </location>
</feature>
<evidence type="ECO:0000259" key="2">
    <source>
        <dbReference type="Pfam" id="PF13539"/>
    </source>
</evidence>
<organism evidence="3 4">
    <name type="scientific">Acetivibrio ethanolgignens</name>
    <dbReference type="NCBI Taxonomy" id="290052"/>
    <lineage>
        <taxon>Bacteria</taxon>
        <taxon>Bacillati</taxon>
        <taxon>Bacillota</taxon>
        <taxon>Clostridia</taxon>
        <taxon>Eubacteriales</taxon>
        <taxon>Oscillospiraceae</taxon>
        <taxon>Acetivibrio</taxon>
    </lineage>
</organism>
<dbReference type="STRING" id="290052.ASU35_06095"/>
<dbReference type="Pfam" id="PF01471">
    <property type="entry name" value="PG_binding_1"/>
    <property type="match status" value="1"/>
</dbReference>
<feature type="domain" description="Peptidase M15C" evidence="2">
    <location>
        <begin position="79"/>
        <end position="142"/>
    </location>
</feature>
<dbReference type="Gene3D" id="3.30.1380.10">
    <property type="match status" value="1"/>
</dbReference>
<dbReference type="SUPFAM" id="SSF47090">
    <property type="entry name" value="PGBD-like"/>
    <property type="match status" value="1"/>
</dbReference>
<comment type="caution">
    <text evidence="3">The sequence shown here is derived from an EMBL/GenBank/DDBJ whole genome shotgun (WGS) entry which is preliminary data.</text>
</comment>
<protein>
    <recommendedName>
        <fullName evidence="5">Peptidase M15C domain-containing protein</fullName>
    </recommendedName>
</protein>
<dbReference type="EMBL" id="LNAM01000024">
    <property type="protein sequence ID" value="KSV60320.1"/>
    <property type="molecule type" value="Genomic_DNA"/>
</dbReference>